<feature type="region of interest" description="Disordered" evidence="5">
    <location>
        <begin position="42"/>
        <end position="75"/>
    </location>
</feature>
<protein>
    <recommendedName>
        <fullName evidence="8">Pentatricopeptide repeat-containing protein</fullName>
    </recommendedName>
</protein>
<evidence type="ECO:0000256" key="5">
    <source>
        <dbReference type="SAM" id="MobiDB-lite"/>
    </source>
</evidence>
<comment type="caution">
    <text evidence="6">The sequence shown here is derived from an EMBL/GenBank/DDBJ whole genome shotgun (WGS) entry which is preliminary data.</text>
</comment>
<name>A0AAV8C9Y9_9POAL</name>
<dbReference type="InterPro" id="IPR011990">
    <property type="entry name" value="TPR-like_helical_dom_sf"/>
</dbReference>
<dbReference type="PROSITE" id="PS51375">
    <property type="entry name" value="PPR"/>
    <property type="match status" value="3"/>
</dbReference>
<keyword evidence="7" id="KW-1185">Reference proteome</keyword>
<evidence type="ECO:0000256" key="1">
    <source>
        <dbReference type="ARBA" id="ARBA00007626"/>
    </source>
</evidence>
<comment type="similarity">
    <text evidence="1">Belongs to the PPR family. P subfamily.</text>
</comment>
<dbReference type="Pfam" id="PF13041">
    <property type="entry name" value="PPR_2"/>
    <property type="match status" value="1"/>
</dbReference>
<evidence type="ECO:0000256" key="4">
    <source>
        <dbReference type="PROSITE-ProRule" id="PRU00708"/>
    </source>
</evidence>
<feature type="repeat" description="PPR" evidence="4">
    <location>
        <begin position="142"/>
        <end position="176"/>
    </location>
</feature>
<sequence length="253" mass="28247">MVDALPLAPFASLLPSASQSQSSLAFRHRVCHVRYAVPQSKSDFPENRHRIAKKPKPQPTTTNFPSNSNLRKKERNQHLKGDIVSTQEVINKFHHLVLQNTPTSIYHFNQLLTDLVRTKTSRIHPDIFSLYNYLQIIGVTPDKYTYGYMIQISAKMNRLDLAFVFLGQLLKEGHRPDAVIFSPILKCLCSGKRIGEAAAMVLGKMPKLGSVPNVVSYSILIKGLCSNAKAGFALQLLFKMIKTSGVCEPNVIS</sequence>
<evidence type="ECO:0000256" key="3">
    <source>
        <dbReference type="ARBA" id="ARBA00022946"/>
    </source>
</evidence>
<evidence type="ECO:0008006" key="8">
    <source>
        <dbReference type="Google" id="ProtNLM"/>
    </source>
</evidence>
<organism evidence="6 7">
    <name type="scientific">Rhynchospora pubera</name>
    <dbReference type="NCBI Taxonomy" id="906938"/>
    <lineage>
        <taxon>Eukaryota</taxon>
        <taxon>Viridiplantae</taxon>
        <taxon>Streptophyta</taxon>
        <taxon>Embryophyta</taxon>
        <taxon>Tracheophyta</taxon>
        <taxon>Spermatophyta</taxon>
        <taxon>Magnoliopsida</taxon>
        <taxon>Liliopsida</taxon>
        <taxon>Poales</taxon>
        <taxon>Cyperaceae</taxon>
        <taxon>Cyperoideae</taxon>
        <taxon>Rhynchosporeae</taxon>
        <taxon>Rhynchospora</taxon>
    </lineage>
</organism>
<evidence type="ECO:0000313" key="7">
    <source>
        <dbReference type="Proteomes" id="UP001140206"/>
    </source>
</evidence>
<evidence type="ECO:0000256" key="2">
    <source>
        <dbReference type="ARBA" id="ARBA00022737"/>
    </source>
</evidence>
<dbReference type="EMBL" id="JAMFTS010000005">
    <property type="protein sequence ID" value="KAJ4751659.1"/>
    <property type="molecule type" value="Genomic_DNA"/>
</dbReference>
<dbReference type="Proteomes" id="UP001140206">
    <property type="component" value="Chromosome 5"/>
</dbReference>
<gene>
    <name evidence="6" type="ORF">LUZ62_086064</name>
</gene>
<evidence type="ECO:0000313" key="6">
    <source>
        <dbReference type="EMBL" id="KAJ4751659.1"/>
    </source>
</evidence>
<dbReference type="AlphaFoldDB" id="A0AAV8C9Y9"/>
<feature type="repeat" description="PPR" evidence="4">
    <location>
        <begin position="213"/>
        <end position="248"/>
    </location>
</feature>
<keyword evidence="3" id="KW-0809">Transit peptide</keyword>
<reference evidence="6" key="1">
    <citation type="submission" date="2022-08" db="EMBL/GenBank/DDBJ databases">
        <authorList>
            <person name="Marques A."/>
        </authorList>
    </citation>
    <scope>NUCLEOTIDE SEQUENCE</scope>
    <source>
        <strain evidence="6">RhyPub2mFocal</strain>
        <tissue evidence="6">Leaves</tissue>
    </source>
</reference>
<feature type="compositionally biased region" description="Polar residues" evidence="5">
    <location>
        <begin position="59"/>
        <end position="69"/>
    </location>
</feature>
<dbReference type="NCBIfam" id="TIGR00756">
    <property type="entry name" value="PPR"/>
    <property type="match status" value="1"/>
</dbReference>
<dbReference type="InterPro" id="IPR002885">
    <property type="entry name" value="PPR_rpt"/>
</dbReference>
<feature type="repeat" description="PPR" evidence="4">
    <location>
        <begin position="177"/>
        <end position="212"/>
    </location>
</feature>
<accession>A0AAV8C9Y9</accession>
<keyword evidence="2" id="KW-0677">Repeat</keyword>
<proteinExistence type="inferred from homology"/>
<dbReference type="Gene3D" id="1.25.40.10">
    <property type="entry name" value="Tetratricopeptide repeat domain"/>
    <property type="match status" value="1"/>
</dbReference>
<dbReference type="PANTHER" id="PTHR47941">
    <property type="entry name" value="PENTATRICOPEPTIDE REPEAT-CONTAINING PROTEIN 3, MITOCHONDRIAL"/>
    <property type="match status" value="1"/>
</dbReference>